<reference evidence="3" key="2">
    <citation type="submission" date="2020-09" db="EMBL/GenBank/DDBJ databases">
        <authorList>
            <person name="Sun Q."/>
            <person name="Zhou Y."/>
        </authorList>
    </citation>
    <scope>NUCLEOTIDE SEQUENCE</scope>
    <source>
        <strain evidence="3">CGMCC 1.15320</strain>
    </source>
</reference>
<evidence type="ECO:0000259" key="2">
    <source>
        <dbReference type="Pfam" id="PF22783"/>
    </source>
</evidence>
<evidence type="ECO:0000313" key="3">
    <source>
        <dbReference type="EMBL" id="GGA65281.1"/>
    </source>
</evidence>
<accession>A0A916RQY8</accession>
<feature type="region of interest" description="Disordered" evidence="1">
    <location>
        <begin position="637"/>
        <end position="699"/>
    </location>
</feature>
<dbReference type="Pfam" id="PF17963">
    <property type="entry name" value="Big_9"/>
    <property type="match status" value="1"/>
</dbReference>
<dbReference type="Pfam" id="PF22783">
    <property type="entry name" value="BapA_N"/>
    <property type="match status" value="1"/>
</dbReference>
<reference evidence="3" key="1">
    <citation type="journal article" date="2014" name="Int. J. Syst. Evol. Microbiol.">
        <title>Complete genome sequence of Corynebacterium casei LMG S-19264T (=DSM 44701T), isolated from a smear-ripened cheese.</title>
        <authorList>
            <consortium name="US DOE Joint Genome Institute (JGI-PGF)"/>
            <person name="Walter F."/>
            <person name="Albersmeier A."/>
            <person name="Kalinowski J."/>
            <person name="Ruckert C."/>
        </authorList>
    </citation>
    <scope>NUCLEOTIDE SEQUENCE</scope>
    <source>
        <strain evidence="3">CGMCC 1.15320</strain>
    </source>
</reference>
<dbReference type="InterPro" id="IPR048051">
    <property type="entry name" value="BapA-like_prefix-like"/>
</dbReference>
<dbReference type="EMBL" id="BMIF01000005">
    <property type="protein sequence ID" value="GGA65281.1"/>
    <property type="molecule type" value="Genomic_DNA"/>
</dbReference>
<gene>
    <name evidence="3" type="ORF">GCM10011385_18850</name>
</gene>
<evidence type="ECO:0000313" key="4">
    <source>
        <dbReference type="Proteomes" id="UP000636264"/>
    </source>
</evidence>
<feature type="domain" description="Biofilm-associated protein BapA-like prefix-like" evidence="2">
    <location>
        <begin position="6"/>
        <end position="110"/>
    </location>
</feature>
<dbReference type="RefSeq" id="WP_188720813.1">
    <property type="nucleotide sequence ID" value="NZ_BMIF01000005.1"/>
</dbReference>
<protein>
    <recommendedName>
        <fullName evidence="2">Biofilm-associated protein BapA-like prefix-like domain-containing protein</fullName>
    </recommendedName>
</protein>
<dbReference type="NCBIfam" id="TIGR01965">
    <property type="entry name" value="VCBS_repeat"/>
    <property type="match status" value="1"/>
</dbReference>
<feature type="region of interest" description="Disordered" evidence="1">
    <location>
        <begin position="129"/>
        <end position="203"/>
    </location>
</feature>
<comment type="caution">
    <text evidence="3">The sequence shown here is derived from an EMBL/GenBank/DDBJ whole genome shotgun (WGS) entry which is preliminary data.</text>
</comment>
<organism evidence="3 4">
    <name type="scientific">Nitratireductor aestuarii</name>
    <dbReference type="NCBI Taxonomy" id="1735103"/>
    <lineage>
        <taxon>Bacteria</taxon>
        <taxon>Pseudomonadati</taxon>
        <taxon>Pseudomonadota</taxon>
        <taxon>Alphaproteobacteria</taxon>
        <taxon>Hyphomicrobiales</taxon>
        <taxon>Phyllobacteriaceae</taxon>
        <taxon>Nitratireductor</taxon>
    </lineage>
</organism>
<proteinExistence type="predicted"/>
<dbReference type="InterPro" id="IPR010221">
    <property type="entry name" value="VCBS_dom"/>
</dbReference>
<keyword evidence="4" id="KW-1185">Reference proteome</keyword>
<feature type="compositionally biased region" description="Low complexity" evidence="1">
    <location>
        <begin position="138"/>
        <end position="150"/>
    </location>
</feature>
<name>A0A916RQY8_9HYPH</name>
<sequence>MVETLFDKTNSASRTAPESSVVLDPPRVFVVLPYAQSEVAGFMRKGRDLIIQLRNGRNLRMANYYETTEHPRSEMVFQESDGTLWVARPNKDLTDFEFTQIESVDHLLGTTGQRFSWNSFLGFNTGTGGAAKADHAGGKNAESAAAAPNPLKSSNEESGHLETGATPAAEKNKGESGMGADAGADPRPQAAALSEPPSDALGHASSEIDAVDDLVGAEVSIVPVTTVRKDHDAKTFLFNLKGFKRTYEFEVPEESRTHALFTISSDSVLGLGNTMQGLYRYVEARVGGRWIPLEDTSFGGVTEFGQRSKGILMSVRGLDAGMYRLVYGTKLTLSVMSKIQLDVRFKDTSLVHLAAKAGPAFSGHLLDGSGSEEGIADKYPDDGKTVLNIDSGKGTFDPVTDGMTVAGKYGTLTVNRDGTYSYQVNADVSAIGKVDVFSYKLVHPTEGEDEAKLFVQIGSQQAELTWDESDLSADGWTMVVTDNTGHVEIAPARKASAGTKSRESRDIEVPVAATEASGNVMSDDVRGSPFTVLKVSQDGTNYKVPGFVGTELTGAHGVLTIHANGDYVYRPHPDPAGIGQSDTFTYRLVHPNGSAAEAKLTIDIGAAAPADHTLEGGAAVDSVPLGIVGDEGAKIEDAPHVKPEGRGADADQPIASADTPKPMLEGLLSGGSDASDKISLPKGPGSVENPVIPTAAENAPATVAPQEVTDPFAHLTNTPEEEHQLAVAV</sequence>
<dbReference type="Proteomes" id="UP000636264">
    <property type="component" value="Unassembled WGS sequence"/>
</dbReference>
<evidence type="ECO:0000256" key="1">
    <source>
        <dbReference type="SAM" id="MobiDB-lite"/>
    </source>
</evidence>
<dbReference type="AlphaFoldDB" id="A0A916RQY8"/>
<feature type="compositionally biased region" description="Basic and acidic residues" evidence="1">
    <location>
        <begin position="637"/>
        <end position="649"/>
    </location>
</feature>